<dbReference type="eggNOG" id="COG1250">
    <property type="taxonomic scope" value="Bacteria"/>
</dbReference>
<dbReference type="GO" id="GO:0070403">
    <property type="term" value="F:NAD+ binding"/>
    <property type="evidence" value="ECO:0007669"/>
    <property type="project" value="InterPro"/>
</dbReference>
<dbReference type="GO" id="GO:0003857">
    <property type="term" value="F:(3S)-3-hydroxyacyl-CoA dehydrogenase (NAD+) activity"/>
    <property type="evidence" value="ECO:0007669"/>
    <property type="project" value="UniProtKB-EC"/>
</dbReference>
<proteinExistence type="inferred from homology"/>
<protein>
    <submittedName>
        <fullName evidence="5">3-hydroxyacyl-CoA dehydrogenase</fullName>
        <ecNumber evidence="5">1.1.1.35</ecNumber>
    </submittedName>
</protein>
<organism evidence="5 6">
    <name type="scientific">Sulfitobacter mediterraneus</name>
    <dbReference type="NCBI Taxonomy" id="83219"/>
    <lineage>
        <taxon>Bacteria</taxon>
        <taxon>Pseudomonadati</taxon>
        <taxon>Pseudomonadota</taxon>
        <taxon>Alphaproteobacteria</taxon>
        <taxon>Rhodobacterales</taxon>
        <taxon>Roseobacteraceae</taxon>
        <taxon>Sulfitobacter</taxon>
    </lineage>
</organism>
<dbReference type="InterPro" id="IPR006180">
    <property type="entry name" value="3-OHacyl-CoA_DH_CS"/>
</dbReference>
<dbReference type="AlphaFoldDB" id="A0A061ST82"/>
<dbReference type="Pfam" id="PF00725">
    <property type="entry name" value="3HCDH"/>
    <property type="match status" value="1"/>
</dbReference>
<dbReference type="SUPFAM" id="SSF48179">
    <property type="entry name" value="6-phosphogluconate dehydrogenase C-terminal domain-like"/>
    <property type="match status" value="1"/>
</dbReference>
<dbReference type="Pfam" id="PF02737">
    <property type="entry name" value="3HCDH_N"/>
    <property type="match status" value="1"/>
</dbReference>
<sequence>MNRNIAIIGAGLIGQSWAITFARAGYNAALFDTQAGAVEAAHEQIARSCGSLEELDLLSGQNGSEVCARIRSAASMEDAVDGVCYVQENTPENVEVKRGIFADLDRATPKDAVIASSTSALMPSQFTEGLEGAHRCLVAHPLNPPHLIPAVELVPGPLTSSETMETTTRLMQAIRQTPIRTLREVEGFIMNRLQGAILDEAFALVDQGLASPQDVDAAMRDGLARRWVFMGPFETIDLNAPGGVADFIDRYGPAYDRIGAHRPGRTDWSGPVSDSVINALQGYDRKTRSNWRDDRLAKLAKFVGEEKES</sequence>
<dbReference type="PANTHER" id="PTHR48075">
    <property type="entry name" value="3-HYDROXYACYL-COA DEHYDROGENASE FAMILY PROTEIN"/>
    <property type="match status" value="1"/>
</dbReference>
<dbReference type="PROSITE" id="PS00067">
    <property type="entry name" value="3HCDH"/>
    <property type="match status" value="1"/>
</dbReference>
<dbReference type="SUPFAM" id="SSF51735">
    <property type="entry name" value="NAD(P)-binding Rossmann-fold domains"/>
    <property type="match status" value="1"/>
</dbReference>
<dbReference type="PANTHER" id="PTHR48075:SF1">
    <property type="entry name" value="LAMBDA-CRYSTALLIN HOMOLOG"/>
    <property type="match status" value="1"/>
</dbReference>
<dbReference type="Gene3D" id="1.10.1040.10">
    <property type="entry name" value="N-(1-d-carboxylethyl)-l-norvaline Dehydrogenase, domain 2"/>
    <property type="match status" value="1"/>
</dbReference>
<evidence type="ECO:0000313" key="6">
    <source>
        <dbReference type="Proteomes" id="UP000027337"/>
    </source>
</evidence>
<feature type="domain" description="3-hydroxyacyl-CoA dehydrogenase C-terminal" evidence="3">
    <location>
        <begin position="187"/>
        <end position="246"/>
    </location>
</feature>
<keyword evidence="6" id="KW-1185">Reference proteome</keyword>
<dbReference type="Proteomes" id="UP000027337">
    <property type="component" value="Unassembled WGS sequence"/>
</dbReference>
<dbReference type="EMBL" id="JEMU01000010">
    <property type="protein sequence ID" value="KAJ02599.1"/>
    <property type="molecule type" value="Genomic_DNA"/>
</dbReference>
<dbReference type="InterPro" id="IPR006176">
    <property type="entry name" value="3-OHacyl-CoA_DH_NAD-bd"/>
</dbReference>
<dbReference type="STRING" id="83219.PM02_12500"/>
<feature type="domain" description="3-hydroxyacyl-CoA dehydrogenase NAD binding" evidence="4">
    <location>
        <begin position="4"/>
        <end position="183"/>
    </location>
</feature>
<evidence type="ECO:0000259" key="4">
    <source>
        <dbReference type="Pfam" id="PF02737"/>
    </source>
</evidence>
<dbReference type="InterPro" id="IPR036291">
    <property type="entry name" value="NAD(P)-bd_dom_sf"/>
</dbReference>
<comment type="caution">
    <text evidence="5">The sequence shown here is derived from an EMBL/GenBank/DDBJ whole genome shotgun (WGS) entry which is preliminary data.</text>
</comment>
<evidence type="ECO:0000313" key="5">
    <source>
        <dbReference type="EMBL" id="KAJ02599.1"/>
    </source>
</evidence>
<gene>
    <name evidence="5" type="ORF">PM02_12500</name>
</gene>
<dbReference type="RefSeq" id="WP_037908900.1">
    <property type="nucleotide sequence ID" value="NZ_JEMU01000010.1"/>
</dbReference>
<evidence type="ECO:0000256" key="2">
    <source>
        <dbReference type="ARBA" id="ARBA00023002"/>
    </source>
</evidence>
<reference evidence="5 6" key="1">
    <citation type="journal article" date="2014" name="Genome Announc.">
        <title>Draft Genome Sequences of Two Isolates of the Roseobacter Group, Sulfitobacter sp. Strains 3SOLIMAR09 and 1FIGIMAR09, from Harbors of Mallorca Island (Mediterranean Sea).</title>
        <authorList>
            <person name="Mas-Llado M."/>
            <person name="Pina-Villalonga J.M."/>
            <person name="Brunet-Galmes I."/>
            <person name="Nogales B."/>
            <person name="Bosch R."/>
        </authorList>
    </citation>
    <scope>NUCLEOTIDE SEQUENCE [LARGE SCALE GENOMIC DNA]</scope>
    <source>
        <strain evidence="5 6">1FIGIMAR09</strain>
    </source>
</reference>
<accession>A0A061ST82</accession>
<comment type="similarity">
    <text evidence="1">Belongs to the 3-hydroxyacyl-CoA dehydrogenase family.</text>
</comment>
<dbReference type="Gene3D" id="3.40.50.720">
    <property type="entry name" value="NAD(P)-binding Rossmann-like Domain"/>
    <property type="match status" value="1"/>
</dbReference>
<dbReference type="InterPro" id="IPR006108">
    <property type="entry name" value="3HC_DH_C"/>
</dbReference>
<evidence type="ECO:0000259" key="3">
    <source>
        <dbReference type="Pfam" id="PF00725"/>
    </source>
</evidence>
<dbReference type="InterPro" id="IPR008927">
    <property type="entry name" value="6-PGluconate_DH-like_C_sf"/>
</dbReference>
<dbReference type="GO" id="GO:0050104">
    <property type="term" value="F:L-gulonate 3-dehydrogenase activity"/>
    <property type="evidence" value="ECO:0007669"/>
    <property type="project" value="TreeGrafter"/>
</dbReference>
<dbReference type="GO" id="GO:0006631">
    <property type="term" value="P:fatty acid metabolic process"/>
    <property type="evidence" value="ECO:0007669"/>
    <property type="project" value="InterPro"/>
</dbReference>
<name>A0A061ST82_9RHOB</name>
<keyword evidence="2 5" id="KW-0560">Oxidoreductase</keyword>
<dbReference type="EC" id="1.1.1.35" evidence="5"/>
<evidence type="ECO:0000256" key="1">
    <source>
        <dbReference type="ARBA" id="ARBA00009463"/>
    </source>
</evidence>
<dbReference type="InterPro" id="IPR013328">
    <property type="entry name" value="6PGD_dom2"/>
</dbReference>
<dbReference type="NCBIfam" id="NF004783">
    <property type="entry name" value="PRK06129.1"/>
    <property type="match status" value="1"/>
</dbReference>